<dbReference type="SUPFAM" id="SSF56425">
    <property type="entry name" value="Succinate dehydrogenase/fumarate reductase flavoprotein, catalytic domain"/>
    <property type="match status" value="1"/>
</dbReference>
<name>A0A852RLS2_9ACTN</name>
<evidence type="ECO:0000256" key="2">
    <source>
        <dbReference type="ARBA" id="ARBA00022630"/>
    </source>
</evidence>
<dbReference type="SUPFAM" id="SSF51905">
    <property type="entry name" value="FAD/NAD(P)-binding domain"/>
    <property type="match status" value="1"/>
</dbReference>
<dbReference type="Pfam" id="PF00890">
    <property type="entry name" value="FAD_binding_2"/>
    <property type="match status" value="1"/>
</dbReference>
<dbReference type="PANTHER" id="PTHR43400:SF10">
    <property type="entry name" value="3-OXOSTEROID 1-DEHYDROGENASE"/>
    <property type="match status" value="1"/>
</dbReference>
<feature type="domain" description="FAD-dependent oxidoreductase 2 FAD-binding" evidence="5">
    <location>
        <begin position="12"/>
        <end position="489"/>
    </location>
</feature>
<dbReference type="Proteomes" id="UP000582231">
    <property type="component" value="Unassembled WGS sequence"/>
</dbReference>
<evidence type="ECO:0000256" key="3">
    <source>
        <dbReference type="ARBA" id="ARBA00022827"/>
    </source>
</evidence>
<dbReference type="NCBIfam" id="NF009474">
    <property type="entry name" value="PRK12837.1"/>
    <property type="match status" value="1"/>
</dbReference>
<keyword evidence="2" id="KW-0285">Flavoprotein</keyword>
<dbReference type="GO" id="GO:0033765">
    <property type="term" value="F:steroid dehydrogenase activity, acting on the CH-CH group of donors"/>
    <property type="evidence" value="ECO:0007669"/>
    <property type="project" value="UniProtKB-ARBA"/>
</dbReference>
<organism evidence="6 7">
    <name type="scientific">Nocardioides kongjuensis</name>
    <dbReference type="NCBI Taxonomy" id="349522"/>
    <lineage>
        <taxon>Bacteria</taxon>
        <taxon>Bacillati</taxon>
        <taxon>Actinomycetota</taxon>
        <taxon>Actinomycetes</taxon>
        <taxon>Propionibacteriales</taxon>
        <taxon>Nocardioidaceae</taxon>
        <taxon>Nocardioides</taxon>
    </lineage>
</organism>
<evidence type="ECO:0000313" key="7">
    <source>
        <dbReference type="Proteomes" id="UP000582231"/>
    </source>
</evidence>
<dbReference type="PANTHER" id="PTHR43400">
    <property type="entry name" value="FUMARATE REDUCTASE"/>
    <property type="match status" value="1"/>
</dbReference>
<dbReference type="RefSeq" id="WP_179727886.1">
    <property type="nucleotide sequence ID" value="NZ_BAABEF010000001.1"/>
</dbReference>
<dbReference type="InterPro" id="IPR003953">
    <property type="entry name" value="FAD-dep_OxRdtase_2_FAD-bd"/>
</dbReference>
<dbReference type="InterPro" id="IPR050315">
    <property type="entry name" value="FAD-oxidoreductase_2"/>
</dbReference>
<dbReference type="Gene3D" id="3.90.700.10">
    <property type="entry name" value="Succinate dehydrogenase/fumarate reductase flavoprotein, catalytic domain"/>
    <property type="match status" value="1"/>
</dbReference>
<dbReference type="InterPro" id="IPR027477">
    <property type="entry name" value="Succ_DH/fumarate_Rdtase_cat_sf"/>
</dbReference>
<keyword evidence="4" id="KW-0560">Oxidoreductase</keyword>
<keyword evidence="3" id="KW-0274">FAD</keyword>
<accession>A0A852RLS2</accession>
<dbReference type="EMBL" id="JACCBF010000001">
    <property type="protein sequence ID" value="NYD31599.1"/>
    <property type="molecule type" value="Genomic_DNA"/>
</dbReference>
<dbReference type="AlphaFoldDB" id="A0A852RLS2"/>
<reference evidence="6 7" key="1">
    <citation type="submission" date="2020-07" db="EMBL/GenBank/DDBJ databases">
        <title>Sequencing the genomes of 1000 actinobacteria strains.</title>
        <authorList>
            <person name="Klenk H.-P."/>
        </authorList>
    </citation>
    <scope>NUCLEOTIDE SEQUENCE [LARGE SCALE GENOMIC DNA]</scope>
    <source>
        <strain evidence="6 7">DSM 19082</strain>
    </source>
</reference>
<dbReference type="InterPro" id="IPR036188">
    <property type="entry name" value="FAD/NAD-bd_sf"/>
</dbReference>
<gene>
    <name evidence="6" type="ORF">BJ958_003145</name>
</gene>
<evidence type="ECO:0000313" key="6">
    <source>
        <dbReference type="EMBL" id="NYD31599.1"/>
    </source>
</evidence>
<dbReference type="Gene3D" id="3.50.50.60">
    <property type="entry name" value="FAD/NAD(P)-binding domain"/>
    <property type="match status" value="1"/>
</dbReference>
<evidence type="ECO:0000259" key="5">
    <source>
        <dbReference type="Pfam" id="PF00890"/>
    </source>
</evidence>
<protein>
    <submittedName>
        <fullName evidence="6">Succinate dehydrogenase/fumarate reductase flavoprotein subunit</fullName>
    </submittedName>
</protein>
<evidence type="ECO:0000256" key="1">
    <source>
        <dbReference type="ARBA" id="ARBA00001974"/>
    </source>
</evidence>
<comment type="cofactor">
    <cofactor evidence="1">
        <name>FAD</name>
        <dbReference type="ChEBI" id="CHEBI:57692"/>
    </cofactor>
</comment>
<keyword evidence="7" id="KW-1185">Reference proteome</keyword>
<proteinExistence type="predicted"/>
<dbReference type="GO" id="GO:0008202">
    <property type="term" value="P:steroid metabolic process"/>
    <property type="evidence" value="ECO:0007669"/>
    <property type="project" value="UniProtKB-ARBA"/>
</dbReference>
<sequence>MTSNPEWDETFDVVVVGSGGGGMTAAWTAARAGASVLLVEAGGAYGGTTAYSGGGIWFPGNTVLRAAGHDDADEARDYFHAVVGDRTPRTLQDTFLATGPALVDRLLEDDAFAFEPFAWPDYFGSVPGAAVERQIRALPLDPAELGPLAEQLRPPLKVDRAGAAPADTLIGGQALIGRFLLALGRLDTAELRLDAACTELVVEDGRVVGLVAGERRVRATRGVVLASGGFEHNAAMREQHGVPGAVSGAMGPASNRGLAIQAGIDIGAATDLMDQAWWAPGIAHPDGTTSFSLWFTGGIFVDADGERFVNESLPYDRLGRDVIDAQRSGRVGERYWMVHDDRDGALPPVRSTTLPLAPAEEYVAAGLWHTADTVAELAAAIGVPADALEATVARFNEHAAAGHDPDFGRGDEPYDRSFAGGGSPLVPIEKGPFHAVAFGLSDLGTKGGLVTDEHARVLRPDGTVIAGLYAAGNSMAAVTGTTYPGGGNPIAASMVFGHLAVLDALGSGASR</sequence>
<comment type="caution">
    <text evidence="6">The sequence shown here is derived from an EMBL/GenBank/DDBJ whole genome shotgun (WGS) entry which is preliminary data.</text>
</comment>
<evidence type="ECO:0000256" key="4">
    <source>
        <dbReference type="ARBA" id="ARBA00023002"/>
    </source>
</evidence>